<dbReference type="AlphaFoldDB" id="A0A939EWH9"/>
<feature type="region of interest" description="Disordered" evidence="1">
    <location>
        <begin position="29"/>
        <end position="49"/>
    </location>
</feature>
<feature type="signal peptide" evidence="2">
    <location>
        <begin position="1"/>
        <end position="27"/>
    </location>
</feature>
<dbReference type="InterPro" id="IPR021729">
    <property type="entry name" value="DUF3298"/>
</dbReference>
<keyword evidence="6" id="KW-1185">Reference proteome</keyword>
<feature type="domain" description="Deacetylase PdaC" evidence="4">
    <location>
        <begin position="217"/>
        <end position="303"/>
    </location>
</feature>
<feature type="chain" id="PRO_5036783993" evidence="2">
    <location>
        <begin position="28"/>
        <end position="418"/>
    </location>
</feature>
<dbReference type="Pfam" id="PF11738">
    <property type="entry name" value="DUF3298"/>
    <property type="match status" value="1"/>
</dbReference>
<dbReference type="Gene3D" id="3.30.565.40">
    <property type="entry name" value="Fervidobacterium nodosum Rt17-B1 like"/>
    <property type="match status" value="1"/>
</dbReference>
<organism evidence="5 6">
    <name type="scientific">Hymenobacter telluris</name>
    <dbReference type="NCBI Taxonomy" id="2816474"/>
    <lineage>
        <taxon>Bacteria</taxon>
        <taxon>Pseudomonadati</taxon>
        <taxon>Bacteroidota</taxon>
        <taxon>Cytophagia</taxon>
        <taxon>Cytophagales</taxon>
        <taxon>Hymenobacteraceae</taxon>
        <taxon>Hymenobacter</taxon>
    </lineage>
</organism>
<dbReference type="PROSITE" id="PS51257">
    <property type="entry name" value="PROKAR_LIPOPROTEIN"/>
    <property type="match status" value="1"/>
</dbReference>
<protein>
    <submittedName>
        <fullName evidence="5">DUF3298 and DUF4163 domain-containing protein</fullName>
    </submittedName>
</protein>
<reference evidence="5" key="1">
    <citation type="submission" date="2021-03" db="EMBL/GenBank/DDBJ databases">
        <authorList>
            <person name="Kim M.K."/>
        </authorList>
    </citation>
    <scope>NUCLEOTIDE SEQUENCE</scope>
    <source>
        <strain evidence="5">BT186</strain>
    </source>
</reference>
<dbReference type="InterPro" id="IPR025303">
    <property type="entry name" value="PdaC"/>
</dbReference>
<evidence type="ECO:0000313" key="5">
    <source>
        <dbReference type="EMBL" id="MBO0358800.1"/>
    </source>
</evidence>
<dbReference type="Pfam" id="PF13739">
    <property type="entry name" value="PdaC"/>
    <property type="match status" value="1"/>
</dbReference>
<gene>
    <name evidence="5" type="ORF">J0X19_12650</name>
</gene>
<evidence type="ECO:0000259" key="3">
    <source>
        <dbReference type="Pfam" id="PF11738"/>
    </source>
</evidence>
<dbReference type="Gene3D" id="3.90.640.20">
    <property type="entry name" value="Heat-shock cognate protein, ATPase"/>
    <property type="match status" value="1"/>
</dbReference>
<comment type="caution">
    <text evidence="5">The sequence shown here is derived from an EMBL/GenBank/DDBJ whole genome shotgun (WGS) entry which is preliminary data.</text>
</comment>
<sequence length="418" mass="45885">MAFLVARYRVRLSVLLLGVLAACQSKTDSGTTTATAPVQQPAAAGPQDSPGTWYRIYRGTLGTDSITLHLQTWPAGFESRRNASFVGSYSGADGQPYELGTDYNTEAKPDSIVLRDRDLTFADDNGSGPVWRLRLVGKELMGTRGSQRVQLREATLPGSITFASRYFTDSVAAYPGKPASPHGRTSLHVLLPTSGPETIRRTLTDGILRNLRGDSLATKAVPASVQQYWQQRFSAFQKDYRASVADLAPNLPTNPDTSSTAPSYDYVLRFEDQAATHVLWNQDNLLSLGFFSYSYSGGAHGNYGTSAATFNARTGQELRFKDILRSDAQAQLSALLEQAVRRTLKQPANVPLDQFLFVKKMPVTYNVYLTSGGAVFIYTPYEIASYAQGEIRLFVPREQLRPLLKSGLPWGGGEVSRR</sequence>
<proteinExistence type="predicted"/>
<feature type="compositionally biased region" description="Low complexity" evidence="1">
    <location>
        <begin position="30"/>
        <end position="47"/>
    </location>
</feature>
<dbReference type="RefSeq" id="WP_206984726.1">
    <property type="nucleotide sequence ID" value="NZ_JAFLQZ010000007.1"/>
</dbReference>
<name>A0A939EWH9_9BACT</name>
<dbReference type="InterPro" id="IPR037126">
    <property type="entry name" value="PdaC/RsiV-like_sf"/>
</dbReference>
<keyword evidence="2" id="KW-0732">Signal</keyword>
<feature type="domain" description="DUF3298" evidence="3">
    <location>
        <begin position="321"/>
        <end position="398"/>
    </location>
</feature>
<accession>A0A939EWH9</accession>
<evidence type="ECO:0000313" key="6">
    <source>
        <dbReference type="Proteomes" id="UP000664144"/>
    </source>
</evidence>
<evidence type="ECO:0000259" key="4">
    <source>
        <dbReference type="Pfam" id="PF13739"/>
    </source>
</evidence>
<evidence type="ECO:0000256" key="1">
    <source>
        <dbReference type="SAM" id="MobiDB-lite"/>
    </source>
</evidence>
<dbReference type="EMBL" id="JAFLQZ010000007">
    <property type="protein sequence ID" value="MBO0358800.1"/>
    <property type="molecule type" value="Genomic_DNA"/>
</dbReference>
<dbReference type="Proteomes" id="UP000664144">
    <property type="component" value="Unassembled WGS sequence"/>
</dbReference>
<evidence type="ECO:0000256" key="2">
    <source>
        <dbReference type="SAM" id="SignalP"/>
    </source>
</evidence>